<evidence type="ECO:0000256" key="3">
    <source>
        <dbReference type="ARBA" id="ARBA00022801"/>
    </source>
</evidence>
<proteinExistence type="inferred from homology"/>
<dbReference type="InterPro" id="IPR038765">
    <property type="entry name" value="Papain-like_cys_pep_sf"/>
</dbReference>
<dbReference type="GO" id="GO:0008234">
    <property type="term" value="F:cysteine-type peptidase activity"/>
    <property type="evidence" value="ECO:0007669"/>
    <property type="project" value="UniProtKB-KW"/>
</dbReference>
<evidence type="ECO:0000256" key="1">
    <source>
        <dbReference type="ARBA" id="ARBA00007074"/>
    </source>
</evidence>
<protein>
    <recommendedName>
        <fullName evidence="5">NlpC/P60 domain-containing protein</fullName>
    </recommendedName>
</protein>
<name>A0A248JTW9_9PROT</name>
<dbReference type="SUPFAM" id="SSF54001">
    <property type="entry name" value="Cysteine proteinases"/>
    <property type="match status" value="1"/>
</dbReference>
<feature type="domain" description="NlpC/P60" evidence="5">
    <location>
        <begin position="12"/>
        <end position="154"/>
    </location>
</feature>
<keyword evidence="2" id="KW-0645">Protease</keyword>
<keyword evidence="3" id="KW-0378">Hydrolase</keyword>
<sequence length="154" mass="17201">MTDDASRVAAEVAARASVAAEALTWVGTPYHQLADVRGAGVDCSMLLVRVFVDTGVLPPFDPRPYPPDWHLHRSDERYVAWTQRFGRPFDPAERAPQAGDVVLARFGRCFSHGAVMTGRFELVHAYARDGRCVVGDLRQLPFLDRPLIFYSLWG</sequence>
<dbReference type="RefSeq" id="WP_088872614.1">
    <property type="nucleotide sequence ID" value="NZ_CP022110.1"/>
</dbReference>
<accession>A0A248JTW9</accession>
<evidence type="ECO:0000313" key="6">
    <source>
        <dbReference type="EMBL" id="ASG21966.1"/>
    </source>
</evidence>
<dbReference type="KEGG" id="nao:Y958_11680"/>
<dbReference type="GO" id="GO:0006508">
    <property type="term" value="P:proteolysis"/>
    <property type="evidence" value="ECO:0007669"/>
    <property type="project" value="UniProtKB-KW"/>
</dbReference>
<keyword evidence="7" id="KW-1185">Reference proteome</keyword>
<dbReference type="EMBL" id="CP022110">
    <property type="protein sequence ID" value="ASG21966.1"/>
    <property type="molecule type" value="Genomic_DNA"/>
</dbReference>
<dbReference type="AlphaFoldDB" id="A0A248JTW9"/>
<dbReference type="Gene3D" id="3.90.1720.10">
    <property type="entry name" value="endopeptidase domain like (from Nostoc punctiforme)"/>
    <property type="match status" value="1"/>
</dbReference>
<evidence type="ECO:0000259" key="5">
    <source>
        <dbReference type="PROSITE" id="PS51935"/>
    </source>
</evidence>
<reference evidence="6 7" key="1">
    <citation type="submission" date="2017-06" db="EMBL/GenBank/DDBJ databases">
        <title>Complete genome sequence of Nitrospirillum amazonense strain CBAmC, an endophytic nitrogen-fixing and plant growth-promoting bacterium, isolated from sugarcane.</title>
        <authorList>
            <person name="Schwab S."/>
            <person name="dos Santos Teixeira K.R."/>
            <person name="Simoes Araujo J.L."/>
            <person name="Soares Vidal M."/>
            <person name="Borges de Freitas H.R."/>
            <person name="Rivello Crivelaro A.L."/>
            <person name="Bueno de Camargo Nunes A."/>
            <person name="dos Santos C.M."/>
            <person name="Palmeira da Silva Rosa D."/>
            <person name="da Silva Padilha D."/>
            <person name="da Silva E."/>
            <person name="Araujo Terra L."/>
            <person name="Soares Mendes V."/>
            <person name="Farinelli L."/>
            <person name="Magalhaes Cruz L."/>
            <person name="Baldani J.I."/>
        </authorList>
    </citation>
    <scope>NUCLEOTIDE SEQUENCE [LARGE SCALE GENOMIC DNA]</scope>
    <source>
        <strain evidence="6 7">CBAmC</strain>
    </source>
</reference>
<evidence type="ECO:0000313" key="7">
    <source>
        <dbReference type="Proteomes" id="UP000197153"/>
    </source>
</evidence>
<dbReference type="PROSITE" id="PS51935">
    <property type="entry name" value="NLPC_P60"/>
    <property type="match status" value="1"/>
</dbReference>
<evidence type="ECO:0000256" key="4">
    <source>
        <dbReference type="ARBA" id="ARBA00022807"/>
    </source>
</evidence>
<comment type="similarity">
    <text evidence="1">Belongs to the peptidase C40 family.</text>
</comment>
<dbReference type="Proteomes" id="UP000197153">
    <property type="component" value="Chromosome 1"/>
</dbReference>
<organism evidence="6 7">
    <name type="scientific">Nitrospirillum viridazoti CBAmc</name>
    <dbReference type="NCBI Taxonomy" id="1441467"/>
    <lineage>
        <taxon>Bacteria</taxon>
        <taxon>Pseudomonadati</taxon>
        <taxon>Pseudomonadota</taxon>
        <taxon>Alphaproteobacteria</taxon>
        <taxon>Rhodospirillales</taxon>
        <taxon>Azospirillaceae</taxon>
        <taxon>Nitrospirillum</taxon>
        <taxon>Nitrospirillum viridazoti</taxon>
    </lineage>
</organism>
<keyword evidence="4" id="KW-0788">Thiol protease</keyword>
<dbReference type="InterPro" id="IPR000064">
    <property type="entry name" value="NLP_P60_dom"/>
</dbReference>
<gene>
    <name evidence="6" type="ORF">Y958_11680</name>
</gene>
<evidence type="ECO:0000256" key="2">
    <source>
        <dbReference type="ARBA" id="ARBA00022670"/>
    </source>
</evidence>